<evidence type="ECO:0000313" key="2">
    <source>
        <dbReference type="EMBL" id="TNN07156.1"/>
    </source>
</evidence>
<name>A0A4Z2CSE0_SCHJA</name>
<gene>
    <name evidence="2" type="ORF">EWB00_007913</name>
</gene>
<comment type="caution">
    <text evidence="2">The sequence shown here is derived from an EMBL/GenBank/DDBJ whole genome shotgun (WGS) entry which is preliminary data.</text>
</comment>
<accession>A0A4Z2CSE0</accession>
<feature type="compositionally biased region" description="Basic residues" evidence="1">
    <location>
        <begin position="1"/>
        <end position="10"/>
    </location>
</feature>
<proteinExistence type="predicted"/>
<feature type="region of interest" description="Disordered" evidence="1">
    <location>
        <begin position="1"/>
        <end position="25"/>
    </location>
</feature>
<dbReference type="EMBL" id="SKCS01000438">
    <property type="protein sequence ID" value="TNN07156.1"/>
    <property type="molecule type" value="Genomic_DNA"/>
</dbReference>
<reference evidence="2 3" key="1">
    <citation type="submission" date="2019-03" db="EMBL/GenBank/DDBJ databases">
        <title>An improved genome assembly of the fluke Schistosoma japonicum.</title>
        <authorList>
            <person name="Hu W."/>
            <person name="Luo F."/>
            <person name="Yin M."/>
            <person name="Mo X."/>
            <person name="Sun C."/>
            <person name="Wu Q."/>
            <person name="Zhu B."/>
            <person name="Xiang M."/>
            <person name="Wang J."/>
            <person name="Wang Y."/>
            <person name="Zhang T."/>
            <person name="Xu B."/>
            <person name="Zheng H."/>
            <person name="Feng Z."/>
        </authorList>
    </citation>
    <scope>NUCLEOTIDE SEQUENCE [LARGE SCALE GENOMIC DNA]</scope>
    <source>
        <strain evidence="2">HuSjv2</strain>
        <tissue evidence="2">Worms</tissue>
    </source>
</reference>
<keyword evidence="3" id="KW-1185">Reference proteome</keyword>
<sequence>MSTNKVRRSLIRNTNSEYKNHNDNINEDTDEIHNIHIMNDKQDNSLNKEITNIECCTIEQNRCHQHPQYKYSNHLNITSKPQQTKQSMTYLLLYPFNKSNNHLLFNGNNTINYTNSCLSSSIDPQHHSLSHFITDSYVKSHKVNLSQSIGETELNIEHNQMKTPIEQSAQKEYDEKIQIDNVNDSLINKSKQEDIFFSINYHDDYLKQQHGHCTVYHNLKNQEYKDGWV</sequence>
<dbReference type="AlphaFoldDB" id="A0A4Z2CSE0"/>
<protein>
    <submittedName>
        <fullName evidence="2">Uncharacterized protein</fullName>
    </submittedName>
</protein>
<organism evidence="2 3">
    <name type="scientific">Schistosoma japonicum</name>
    <name type="common">Blood fluke</name>
    <dbReference type="NCBI Taxonomy" id="6182"/>
    <lineage>
        <taxon>Eukaryota</taxon>
        <taxon>Metazoa</taxon>
        <taxon>Spiralia</taxon>
        <taxon>Lophotrochozoa</taxon>
        <taxon>Platyhelminthes</taxon>
        <taxon>Trematoda</taxon>
        <taxon>Digenea</taxon>
        <taxon>Strigeidida</taxon>
        <taxon>Schistosomatoidea</taxon>
        <taxon>Schistosomatidae</taxon>
        <taxon>Schistosoma</taxon>
    </lineage>
</organism>
<dbReference type="Proteomes" id="UP000311919">
    <property type="component" value="Unassembled WGS sequence"/>
</dbReference>
<evidence type="ECO:0000313" key="3">
    <source>
        <dbReference type="Proteomes" id="UP000311919"/>
    </source>
</evidence>
<evidence type="ECO:0000256" key="1">
    <source>
        <dbReference type="SAM" id="MobiDB-lite"/>
    </source>
</evidence>